<dbReference type="EMBL" id="CP090163">
    <property type="protein sequence ID" value="UJO12411.1"/>
    <property type="molecule type" value="Genomic_DNA"/>
</dbReference>
<dbReference type="Gene3D" id="1.20.1250.20">
    <property type="entry name" value="MFS general substrate transporter like domains"/>
    <property type="match status" value="2"/>
</dbReference>
<feature type="transmembrane region" description="Helical" evidence="6">
    <location>
        <begin position="178"/>
        <end position="199"/>
    </location>
</feature>
<proteinExistence type="predicted"/>
<evidence type="ECO:0000313" key="8">
    <source>
        <dbReference type="EMBL" id="UJO12411.1"/>
    </source>
</evidence>
<evidence type="ECO:0000259" key="7">
    <source>
        <dbReference type="PROSITE" id="PS50850"/>
    </source>
</evidence>
<dbReference type="InterPro" id="IPR011701">
    <property type="entry name" value="MFS"/>
</dbReference>
<feature type="transmembrane region" description="Helical" evidence="6">
    <location>
        <begin position="51"/>
        <end position="77"/>
    </location>
</feature>
<feature type="transmembrane region" description="Helical" evidence="6">
    <location>
        <begin position="356"/>
        <end position="373"/>
    </location>
</feature>
<organism evidence="8 9">
    <name type="scientific">Passalora fulva</name>
    <name type="common">Tomato leaf mold</name>
    <name type="synonym">Cladosporium fulvum</name>
    <dbReference type="NCBI Taxonomy" id="5499"/>
    <lineage>
        <taxon>Eukaryota</taxon>
        <taxon>Fungi</taxon>
        <taxon>Dikarya</taxon>
        <taxon>Ascomycota</taxon>
        <taxon>Pezizomycotina</taxon>
        <taxon>Dothideomycetes</taxon>
        <taxon>Dothideomycetidae</taxon>
        <taxon>Mycosphaerellales</taxon>
        <taxon>Mycosphaerellaceae</taxon>
        <taxon>Fulvia</taxon>
    </lineage>
</organism>
<dbReference type="RefSeq" id="XP_047756777.1">
    <property type="nucleotide sequence ID" value="XM_047901370.1"/>
</dbReference>
<keyword evidence="3 6" id="KW-0812">Transmembrane</keyword>
<evidence type="ECO:0000256" key="3">
    <source>
        <dbReference type="ARBA" id="ARBA00022692"/>
    </source>
</evidence>
<feature type="transmembrane region" description="Helical" evidence="6">
    <location>
        <begin position="315"/>
        <end position="336"/>
    </location>
</feature>
<dbReference type="KEGG" id="ffu:CLAFUR5_02222"/>
<evidence type="ECO:0000256" key="1">
    <source>
        <dbReference type="ARBA" id="ARBA00004141"/>
    </source>
</evidence>
<reference evidence="8" key="2">
    <citation type="journal article" date="2022" name="Microb. Genom.">
        <title>A chromosome-scale genome assembly of the tomato pathogen Cladosporium fulvum reveals a compartmentalized genome architecture and the presence of a dispensable chromosome.</title>
        <authorList>
            <person name="Zaccaron A.Z."/>
            <person name="Chen L.H."/>
            <person name="Samaras A."/>
            <person name="Stergiopoulos I."/>
        </authorList>
    </citation>
    <scope>NUCLEOTIDE SEQUENCE</scope>
    <source>
        <strain evidence="8">Race5_Kim</strain>
    </source>
</reference>
<feature type="transmembrane region" description="Helical" evidence="6">
    <location>
        <begin position="439"/>
        <end position="460"/>
    </location>
</feature>
<feature type="transmembrane region" description="Helical" evidence="6">
    <location>
        <begin position="238"/>
        <end position="261"/>
    </location>
</feature>
<sequence length="517" mass="56459">MAVADMEKVAGVHHFERTESGDSKESGNNTAINAFTPEEQKKLIWKIDVRLVLTLGFMYCVSLMDRTNLGIAVVAGMGVDMKLAVGFRYSTIVLVFFITYVALQPPATVILRKVGPRIFLPTITVLWGITMITFAFVKTWTTLIPLRLLLGIFEAGFFPGCAYLLSCWYPRYDLQKRYAVFYLIGSLSSAFSGILAYGFSQMNGMGSLGTGYGQRYGPTKANPTAPSGEMSGIAGWRWIFIMQGLLTVVVALIGAFTIADFPEKAAQKSKSFALSFLTQKEADFFVARIEKDRQDAIAEPFQLSAYLRCGLDSKIWGFATLFMLTTTSTYAIAYFLPIILHDGMGFEAAMAECLIAPPYIFAAIWMFGCAWIGDKYRIRGPIIIVNALLGVIGLPLLGFCEGAAIRYFGVFLATTSCNANIPAILSYQANNLRGQWKRAFASATLVGAGGIGGIIGSTVFRAQDKPGYAPGMYTTIIACALVVVLTAVMDLKFHRANKRAEAGGKVIEGLEGFRYTL</sequence>
<reference evidence="8" key="1">
    <citation type="submission" date="2021-12" db="EMBL/GenBank/DDBJ databases">
        <authorList>
            <person name="Zaccaron A."/>
            <person name="Stergiopoulos I."/>
        </authorList>
    </citation>
    <scope>NUCLEOTIDE SEQUENCE</scope>
    <source>
        <strain evidence="8">Race5_Kim</strain>
    </source>
</reference>
<keyword evidence="5 6" id="KW-0472">Membrane</keyword>
<dbReference type="GO" id="GO:0016020">
    <property type="term" value="C:membrane"/>
    <property type="evidence" value="ECO:0007669"/>
    <property type="project" value="UniProtKB-SubCell"/>
</dbReference>
<evidence type="ECO:0000256" key="4">
    <source>
        <dbReference type="ARBA" id="ARBA00022989"/>
    </source>
</evidence>
<dbReference type="FunFam" id="1.20.1250.20:FF:000409">
    <property type="entry name" value="MFS general substrate transporter"/>
    <property type="match status" value="1"/>
</dbReference>
<dbReference type="PANTHER" id="PTHR43791:SF47">
    <property type="entry name" value="MAJOR FACILITATOR SUPERFAMILY (MFS) PROFILE DOMAIN-CONTAINING PROTEIN-RELATED"/>
    <property type="match status" value="1"/>
</dbReference>
<dbReference type="GO" id="GO:0022857">
    <property type="term" value="F:transmembrane transporter activity"/>
    <property type="evidence" value="ECO:0007669"/>
    <property type="project" value="InterPro"/>
</dbReference>
<feature type="transmembrane region" description="Helical" evidence="6">
    <location>
        <begin position="89"/>
        <end position="111"/>
    </location>
</feature>
<keyword evidence="4 6" id="KW-1133">Transmembrane helix</keyword>
<dbReference type="PROSITE" id="PS50850">
    <property type="entry name" value="MFS"/>
    <property type="match status" value="1"/>
</dbReference>
<keyword evidence="2" id="KW-0813">Transport</keyword>
<feature type="transmembrane region" description="Helical" evidence="6">
    <location>
        <begin position="143"/>
        <end position="166"/>
    </location>
</feature>
<evidence type="ECO:0000313" key="9">
    <source>
        <dbReference type="Proteomes" id="UP000756132"/>
    </source>
</evidence>
<feature type="transmembrane region" description="Helical" evidence="6">
    <location>
        <begin position="380"/>
        <end position="399"/>
    </location>
</feature>
<dbReference type="SUPFAM" id="SSF103473">
    <property type="entry name" value="MFS general substrate transporter"/>
    <property type="match status" value="1"/>
</dbReference>
<evidence type="ECO:0000256" key="5">
    <source>
        <dbReference type="ARBA" id="ARBA00023136"/>
    </source>
</evidence>
<feature type="transmembrane region" description="Helical" evidence="6">
    <location>
        <begin position="118"/>
        <end position="137"/>
    </location>
</feature>
<dbReference type="InterPro" id="IPR020846">
    <property type="entry name" value="MFS_dom"/>
</dbReference>
<feature type="transmembrane region" description="Helical" evidence="6">
    <location>
        <begin position="405"/>
        <end position="427"/>
    </location>
</feature>
<dbReference type="FunFam" id="1.20.1250.20:FF:000511">
    <property type="entry name" value="MFS general substrate transporter"/>
    <property type="match status" value="1"/>
</dbReference>
<feature type="domain" description="Major facilitator superfamily (MFS) profile" evidence="7">
    <location>
        <begin position="51"/>
        <end position="498"/>
    </location>
</feature>
<dbReference type="Pfam" id="PF07690">
    <property type="entry name" value="MFS_1"/>
    <property type="match status" value="1"/>
</dbReference>
<feature type="transmembrane region" description="Helical" evidence="6">
    <location>
        <begin position="472"/>
        <end position="491"/>
    </location>
</feature>
<protein>
    <submittedName>
        <fullName evidence="8">High-affinity nicotinic acid transporter</fullName>
    </submittedName>
</protein>
<comment type="subcellular location">
    <subcellularLocation>
        <location evidence="1">Membrane</location>
        <topology evidence="1">Multi-pass membrane protein</topology>
    </subcellularLocation>
</comment>
<dbReference type="Proteomes" id="UP000756132">
    <property type="component" value="Chromosome 1"/>
</dbReference>
<evidence type="ECO:0000256" key="6">
    <source>
        <dbReference type="SAM" id="Phobius"/>
    </source>
</evidence>
<accession>A0A9Q8L7N1</accession>
<name>A0A9Q8L7N1_PASFU</name>
<dbReference type="AlphaFoldDB" id="A0A9Q8L7N1"/>
<keyword evidence="9" id="KW-1185">Reference proteome</keyword>
<dbReference type="GeneID" id="71982100"/>
<dbReference type="OrthoDB" id="3639251at2759"/>
<dbReference type="PANTHER" id="PTHR43791">
    <property type="entry name" value="PERMEASE-RELATED"/>
    <property type="match status" value="1"/>
</dbReference>
<dbReference type="InterPro" id="IPR036259">
    <property type="entry name" value="MFS_trans_sf"/>
</dbReference>
<gene>
    <name evidence="8" type="ORF">CLAFUR5_02222</name>
</gene>
<evidence type="ECO:0000256" key="2">
    <source>
        <dbReference type="ARBA" id="ARBA00022448"/>
    </source>
</evidence>
<dbReference type="OMA" id="DSKVWAY"/>